<proteinExistence type="predicted"/>
<dbReference type="STRING" id="206506.AAV32_04055"/>
<accession>A0A171KTS8</accession>
<evidence type="ECO:0000313" key="4">
    <source>
        <dbReference type="Proteomes" id="UP000078084"/>
    </source>
</evidence>
<feature type="domain" description="PPC" evidence="2">
    <location>
        <begin position="38"/>
        <end position="185"/>
    </location>
</feature>
<comment type="caution">
    <text evidence="3">The sequence shown here is derived from an EMBL/GenBank/DDBJ whole genome shotgun (WGS) entry which is preliminary data.</text>
</comment>
<name>A0A171KTS8_9BURK</name>
<dbReference type="EMBL" id="LBNE01000002">
    <property type="protein sequence ID" value="KKO72295.1"/>
    <property type="molecule type" value="Genomic_DNA"/>
</dbReference>
<reference evidence="3 4" key="1">
    <citation type="submission" date="2015-04" db="EMBL/GenBank/DDBJ databases">
        <title>Genome sequence of Kerstersia gyiorum CG1.</title>
        <authorList>
            <person name="Greninger A.L."/>
            <person name="Kozyreva V."/>
            <person name="Chaturvedi V."/>
        </authorList>
    </citation>
    <scope>NUCLEOTIDE SEQUENCE [LARGE SCALE GENOMIC DNA]</scope>
    <source>
        <strain evidence="3 4">CG1</strain>
    </source>
</reference>
<feature type="region of interest" description="Disordered" evidence="1">
    <location>
        <begin position="180"/>
        <end position="199"/>
    </location>
</feature>
<organism evidence="3 4">
    <name type="scientific">Kerstersia gyiorum</name>
    <dbReference type="NCBI Taxonomy" id="206506"/>
    <lineage>
        <taxon>Bacteria</taxon>
        <taxon>Pseudomonadati</taxon>
        <taxon>Pseudomonadota</taxon>
        <taxon>Betaproteobacteria</taxon>
        <taxon>Burkholderiales</taxon>
        <taxon>Alcaligenaceae</taxon>
        <taxon>Kerstersia</taxon>
    </lineage>
</organism>
<dbReference type="RefSeq" id="WP_068367927.1">
    <property type="nucleotide sequence ID" value="NZ_CP033936.1"/>
</dbReference>
<evidence type="ECO:0000256" key="1">
    <source>
        <dbReference type="SAM" id="MobiDB-lite"/>
    </source>
</evidence>
<dbReference type="Pfam" id="PF03479">
    <property type="entry name" value="PCC"/>
    <property type="match status" value="1"/>
</dbReference>
<evidence type="ECO:0000313" key="3">
    <source>
        <dbReference type="EMBL" id="KKO72295.1"/>
    </source>
</evidence>
<sequence>MPYPPVDHGSGSKYNPLRARTLIPPGAFNPVRIQSRSARSGRHFRLAIPEGISLFDGISQALAHHQVASASMTLLGSRFSYIEYCTAPPDPRQQTIVRYTSAIPLHQAYMVFGNATLGKSAAGEPLIHCHAAVTDEYGTPYGGHILTQNAIVGPGGVSILVLSLDNFELRVAFDPETNQSLLQPHDIEPAGQPAQARKA</sequence>
<dbReference type="InterPro" id="IPR005175">
    <property type="entry name" value="PPC_dom"/>
</dbReference>
<dbReference type="SUPFAM" id="SSF117856">
    <property type="entry name" value="AF0104/ALDC/Ptd012-like"/>
    <property type="match status" value="1"/>
</dbReference>
<dbReference type="PROSITE" id="PS51742">
    <property type="entry name" value="PPC"/>
    <property type="match status" value="1"/>
</dbReference>
<evidence type="ECO:0000259" key="2">
    <source>
        <dbReference type="PROSITE" id="PS51742"/>
    </source>
</evidence>
<dbReference type="AlphaFoldDB" id="A0A171KTS8"/>
<dbReference type="OrthoDB" id="8720942at2"/>
<keyword evidence="4" id="KW-1185">Reference proteome</keyword>
<gene>
    <name evidence="3" type="ORF">AAV32_04055</name>
</gene>
<protein>
    <recommendedName>
        <fullName evidence="2">PPC domain-containing protein</fullName>
    </recommendedName>
</protein>
<dbReference type="Proteomes" id="UP000078084">
    <property type="component" value="Unassembled WGS sequence"/>
</dbReference>
<dbReference type="Gene3D" id="3.30.1330.80">
    <property type="entry name" value="Hypothetical protein, similar to alpha- acetolactate decarboxylase, domain 2"/>
    <property type="match status" value="1"/>
</dbReference>